<dbReference type="PANTHER" id="PTHR42718:SF46">
    <property type="entry name" value="BLR6921 PROTEIN"/>
    <property type="match status" value="1"/>
</dbReference>
<evidence type="ECO:0000313" key="10">
    <source>
        <dbReference type="EMBL" id="GAC66500.1"/>
    </source>
</evidence>
<evidence type="ECO:0000256" key="6">
    <source>
        <dbReference type="ARBA" id="ARBA00023136"/>
    </source>
</evidence>
<dbReference type="PANTHER" id="PTHR42718">
    <property type="entry name" value="MAJOR FACILITATOR SUPERFAMILY MULTIDRUG TRANSPORTER MFSC"/>
    <property type="match status" value="1"/>
</dbReference>
<feature type="compositionally biased region" description="Basic and acidic residues" evidence="7">
    <location>
        <begin position="1"/>
        <end position="13"/>
    </location>
</feature>
<feature type="transmembrane region" description="Helical" evidence="8">
    <location>
        <begin position="420"/>
        <end position="440"/>
    </location>
</feature>
<dbReference type="PROSITE" id="PS50850">
    <property type="entry name" value="MFS"/>
    <property type="match status" value="1"/>
</dbReference>
<feature type="transmembrane region" description="Helical" evidence="8">
    <location>
        <begin position="190"/>
        <end position="210"/>
    </location>
</feature>
<dbReference type="Proteomes" id="UP000011666">
    <property type="component" value="Unassembled WGS sequence"/>
</dbReference>
<feature type="transmembrane region" description="Helical" evidence="8">
    <location>
        <begin position="103"/>
        <end position="122"/>
    </location>
</feature>
<dbReference type="SUPFAM" id="SSF103473">
    <property type="entry name" value="MFS general substrate transporter"/>
    <property type="match status" value="1"/>
</dbReference>
<dbReference type="Pfam" id="PF07690">
    <property type="entry name" value="MFS_1"/>
    <property type="match status" value="1"/>
</dbReference>
<feature type="transmembrane region" description="Helical" evidence="8">
    <location>
        <begin position="386"/>
        <end position="408"/>
    </location>
</feature>
<keyword evidence="5 8" id="KW-1133">Transmembrane helix</keyword>
<dbReference type="eggNOG" id="COG0477">
    <property type="taxonomic scope" value="Bacteria"/>
</dbReference>
<protein>
    <submittedName>
        <fullName evidence="10">Putative drug resistance transporter</fullName>
    </submittedName>
</protein>
<feature type="transmembrane region" description="Helical" evidence="8">
    <location>
        <begin position="163"/>
        <end position="184"/>
    </location>
</feature>
<feature type="transmembrane region" description="Helical" evidence="8">
    <location>
        <begin position="354"/>
        <end position="374"/>
    </location>
</feature>
<dbReference type="InterPro" id="IPR020846">
    <property type="entry name" value="MFS_dom"/>
</dbReference>
<dbReference type="Gene3D" id="1.20.1720.10">
    <property type="entry name" value="Multidrug resistance protein D"/>
    <property type="match status" value="1"/>
</dbReference>
<keyword evidence="2" id="KW-0813">Transport</keyword>
<feature type="transmembrane region" description="Helical" evidence="8">
    <location>
        <begin position="321"/>
        <end position="342"/>
    </location>
</feature>
<dbReference type="RefSeq" id="WP_007616774.1">
    <property type="nucleotide sequence ID" value="NZ_BANX01000002.1"/>
</dbReference>
<feature type="transmembrane region" description="Helical" evidence="8">
    <location>
        <begin position="128"/>
        <end position="151"/>
    </location>
</feature>
<evidence type="ECO:0000256" key="1">
    <source>
        <dbReference type="ARBA" id="ARBA00004651"/>
    </source>
</evidence>
<comment type="caution">
    <text evidence="10">The sequence shown here is derived from an EMBL/GenBank/DDBJ whole genome shotgun (WGS) entry which is preliminary data.</text>
</comment>
<feature type="transmembrane region" description="Helical" evidence="8">
    <location>
        <begin position="71"/>
        <end position="91"/>
    </location>
</feature>
<dbReference type="GO" id="GO:0005886">
    <property type="term" value="C:plasma membrane"/>
    <property type="evidence" value="ECO:0007669"/>
    <property type="project" value="UniProtKB-SubCell"/>
</dbReference>
<feature type="region of interest" description="Disordered" evidence="7">
    <location>
        <begin position="1"/>
        <end position="26"/>
    </location>
</feature>
<keyword evidence="11" id="KW-1185">Reference proteome</keyword>
<feature type="transmembrane region" description="Helical" evidence="8">
    <location>
        <begin position="291"/>
        <end position="315"/>
    </location>
</feature>
<dbReference type="InterPro" id="IPR036259">
    <property type="entry name" value="MFS_trans_sf"/>
</dbReference>
<dbReference type="STRING" id="1223545.GS4_02_02110"/>
<reference evidence="10 11" key="1">
    <citation type="submission" date="2013-01" db="EMBL/GenBank/DDBJ databases">
        <title>Whole genome shotgun sequence of Gordonia soli NBRC 108243.</title>
        <authorList>
            <person name="Isaki-Nakamura S."/>
            <person name="Hosoyama A."/>
            <person name="Tsuchikane K."/>
            <person name="Ando Y."/>
            <person name="Baba S."/>
            <person name="Ohji S."/>
            <person name="Hamada M."/>
            <person name="Tamura T."/>
            <person name="Yamazoe A."/>
            <person name="Yamazaki S."/>
            <person name="Fujita N."/>
        </authorList>
    </citation>
    <scope>NUCLEOTIDE SEQUENCE [LARGE SCALE GENOMIC DNA]</scope>
    <source>
        <strain evidence="10 11">NBRC 108243</strain>
    </source>
</reference>
<dbReference type="GO" id="GO:0022857">
    <property type="term" value="F:transmembrane transporter activity"/>
    <property type="evidence" value="ECO:0007669"/>
    <property type="project" value="InterPro"/>
</dbReference>
<proteinExistence type="predicted"/>
<feature type="transmembrane region" description="Helical" evidence="8">
    <location>
        <begin position="460"/>
        <end position="482"/>
    </location>
</feature>
<feature type="domain" description="Major facilitator superfamily (MFS) profile" evidence="9">
    <location>
        <begin position="37"/>
        <end position="485"/>
    </location>
</feature>
<dbReference type="InterPro" id="IPR011701">
    <property type="entry name" value="MFS"/>
</dbReference>
<comment type="subcellular location">
    <subcellularLocation>
        <location evidence="1">Cell membrane</location>
        <topology evidence="1">Multi-pass membrane protein</topology>
    </subcellularLocation>
</comment>
<evidence type="ECO:0000256" key="8">
    <source>
        <dbReference type="SAM" id="Phobius"/>
    </source>
</evidence>
<evidence type="ECO:0000256" key="5">
    <source>
        <dbReference type="ARBA" id="ARBA00022989"/>
    </source>
</evidence>
<evidence type="ECO:0000256" key="2">
    <source>
        <dbReference type="ARBA" id="ARBA00022448"/>
    </source>
</evidence>
<feature type="transmembrane region" description="Helical" evidence="8">
    <location>
        <begin position="222"/>
        <end position="242"/>
    </location>
</feature>
<keyword evidence="6 8" id="KW-0472">Membrane</keyword>
<feature type="transmembrane region" description="Helical" evidence="8">
    <location>
        <begin position="35"/>
        <end position="59"/>
    </location>
</feature>
<evidence type="ECO:0000256" key="7">
    <source>
        <dbReference type="SAM" id="MobiDB-lite"/>
    </source>
</evidence>
<evidence type="ECO:0000259" key="9">
    <source>
        <dbReference type="PROSITE" id="PS50850"/>
    </source>
</evidence>
<sequence length="485" mass="50345">MTELSHRAGRPEADPGPNASHPAHNDIDSMDRRTWIGLAVVVASQLMIILDGTIVTVALPRIRDDLGFSEVSQSWVMNAYVLAVGGLLLLGGRLGDLIGRRRALLYGIAVFTAASLLGGLAVNAQMLLAARILQGVGAALAAPTALGLIVANFPAGPARSRAISWFSLGAASGGAIGLLLGGVLTEQLSWHWVMLVNVPIGLAILALAPLTVDETDRQRGHLGIADTVLSATGVSAVVYGFIRASEQSWSDPATLVSLTVGVIALAGFTIRQRRSTHPLLPPRLVNTLPKVAPYLVMLLLPGAMMGMFTFTTLHLQDVLRYSVIASGFAFLPFMALNIGLTVSGVTARLVARFGAARILLVGLFLAIVGLLWLSRIGPDSSFLVDILAPSMVMGAGIGLSIVPANVLVVDNSPEADTGAASGLMQALLQVGGALGLATLMTVFGPLQREDPSGTATGTTILVASAFAGVAFVALAIATFRVARRP</sequence>
<evidence type="ECO:0000313" key="11">
    <source>
        <dbReference type="Proteomes" id="UP000011666"/>
    </source>
</evidence>
<dbReference type="CDD" id="cd17321">
    <property type="entry name" value="MFS_MMR_MDR_like"/>
    <property type="match status" value="1"/>
</dbReference>
<dbReference type="EMBL" id="BANX01000002">
    <property type="protein sequence ID" value="GAC66500.1"/>
    <property type="molecule type" value="Genomic_DNA"/>
</dbReference>
<evidence type="ECO:0000256" key="4">
    <source>
        <dbReference type="ARBA" id="ARBA00022692"/>
    </source>
</evidence>
<keyword evidence="3" id="KW-1003">Cell membrane</keyword>
<evidence type="ECO:0000256" key="3">
    <source>
        <dbReference type="ARBA" id="ARBA00022475"/>
    </source>
</evidence>
<dbReference type="AlphaFoldDB" id="M0QD57"/>
<gene>
    <name evidence="10" type="ORF">GS4_02_02110</name>
</gene>
<feature type="transmembrane region" description="Helical" evidence="8">
    <location>
        <begin position="254"/>
        <end position="270"/>
    </location>
</feature>
<organism evidence="10 11">
    <name type="scientific">Gordonia soli NBRC 108243</name>
    <dbReference type="NCBI Taxonomy" id="1223545"/>
    <lineage>
        <taxon>Bacteria</taxon>
        <taxon>Bacillati</taxon>
        <taxon>Actinomycetota</taxon>
        <taxon>Actinomycetes</taxon>
        <taxon>Mycobacteriales</taxon>
        <taxon>Gordoniaceae</taxon>
        <taxon>Gordonia</taxon>
    </lineage>
</organism>
<name>M0QD57_9ACTN</name>
<keyword evidence="4 8" id="KW-0812">Transmembrane</keyword>
<accession>M0QD57</accession>
<dbReference type="Gene3D" id="1.20.1250.20">
    <property type="entry name" value="MFS general substrate transporter like domains"/>
    <property type="match status" value="1"/>
</dbReference>